<dbReference type="EMBL" id="VRTY01000048">
    <property type="protein sequence ID" value="TXK44635.1"/>
    <property type="molecule type" value="Genomic_DNA"/>
</dbReference>
<gene>
    <name evidence="2" type="ORF">FVR03_13410</name>
</gene>
<sequence length="59" mass="6225">MLRGLMKFFLLSRLLGGGRRGGGRGRGGCGMGGLVLIILVVVIFFLFRSCSGGAPAYDF</sequence>
<evidence type="ECO:0000313" key="2">
    <source>
        <dbReference type="EMBL" id="TXK44635.1"/>
    </source>
</evidence>
<dbReference type="RefSeq" id="WP_147922266.1">
    <property type="nucleotide sequence ID" value="NZ_VRTY01000048.1"/>
</dbReference>
<keyword evidence="3" id="KW-1185">Reference proteome</keyword>
<keyword evidence="1" id="KW-0812">Transmembrane</keyword>
<organism evidence="2 3">
    <name type="scientific">Pontibacter qinzhouensis</name>
    <dbReference type="NCBI Taxonomy" id="2603253"/>
    <lineage>
        <taxon>Bacteria</taxon>
        <taxon>Pseudomonadati</taxon>
        <taxon>Bacteroidota</taxon>
        <taxon>Cytophagia</taxon>
        <taxon>Cytophagales</taxon>
        <taxon>Hymenobacteraceae</taxon>
        <taxon>Pontibacter</taxon>
    </lineage>
</organism>
<feature type="transmembrane region" description="Helical" evidence="1">
    <location>
        <begin position="30"/>
        <end position="47"/>
    </location>
</feature>
<reference evidence="2 3" key="1">
    <citation type="submission" date="2019-08" db="EMBL/GenBank/DDBJ databases">
        <authorList>
            <person name="Shi S."/>
        </authorList>
    </citation>
    <scope>NUCLEOTIDE SEQUENCE [LARGE SCALE GENOMIC DNA]</scope>
    <source>
        <strain evidence="2 3">GY10130</strain>
    </source>
</reference>
<comment type="caution">
    <text evidence="2">The sequence shown here is derived from an EMBL/GenBank/DDBJ whole genome shotgun (WGS) entry which is preliminary data.</text>
</comment>
<keyword evidence="1" id="KW-1133">Transmembrane helix</keyword>
<evidence type="ECO:0000313" key="3">
    <source>
        <dbReference type="Proteomes" id="UP000321926"/>
    </source>
</evidence>
<dbReference type="AlphaFoldDB" id="A0A5C8K256"/>
<evidence type="ECO:0000256" key="1">
    <source>
        <dbReference type="SAM" id="Phobius"/>
    </source>
</evidence>
<accession>A0A5C8K256</accession>
<protein>
    <submittedName>
        <fullName evidence="2">Uncharacterized protein</fullName>
    </submittedName>
</protein>
<name>A0A5C8K256_9BACT</name>
<proteinExistence type="predicted"/>
<dbReference type="Proteomes" id="UP000321926">
    <property type="component" value="Unassembled WGS sequence"/>
</dbReference>
<keyword evidence="1" id="KW-0472">Membrane</keyword>